<dbReference type="Pfam" id="PF21088">
    <property type="entry name" value="MS_channel_1st"/>
    <property type="match status" value="1"/>
</dbReference>
<dbReference type="eggNOG" id="COG0668">
    <property type="taxonomic scope" value="Bacteria"/>
</dbReference>
<feature type="domain" description="Mechanosensitive ion channel transmembrane helices 2/3" evidence="10">
    <location>
        <begin position="154"/>
        <end position="194"/>
    </location>
</feature>
<organism evidence="11 12">
    <name type="scientific">Zymomonas mobilis subsp. mobilis (strain ATCC 10988 / DSM 424 / LMG 404 / NCIMB 8938 / NRRL B-806 / ZM1)</name>
    <dbReference type="NCBI Taxonomy" id="555217"/>
    <lineage>
        <taxon>Bacteria</taxon>
        <taxon>Pseudomonadati</taxon>
        <taxon>Pseudomonadota</taxon>
        <taxon>Alphaproteobacteria</taxon>
        <taxon>Sphingomonadales</taxon>
        <taxon>Zymomonadaceae</taxon>
        <taxon>Zymomonas</taxon>
    </lineage>
</organism>
<dbReference type="RefSeq" id="WP_011241520.1">
    <property type="nucleotide sequence ID" value="NC_017262.1"/>
</dbReference>
<dbReference type="PANTHER" id="PTHR30566">
    <property type="entry name" value="YNAI-RELATED MECHANOSENSITIVE ION CHANNEL"/>
    <property type="match status" value="1"/>
</dbReference>
<gene>
    <name evidence="11" type="ordered locus">Zmob_1366</name>
</gene>
<dbReference type="AlphaFoldDB" id="A0A0H3G7R8"/>
<dbReference type="Gene3D" id="2.30.30.60">
    <property type="match status" value="1"/>
</dbReference>
<dbReference type="SUPFAM" id="SSF50182">
    <property type="entry name" value="Sm-like ribonucleoproteins"/>
    <property type="match status" value="1"/>
</dbReference>
<dbReference type="Gene3D" id="1.10.287.1260">
    <property type="match status" value="1"/>
</dbReference>
<accession>A0A0H3G7R8</accession>
<dbReference type="InterPro" id="IPR011014">
    <property type="entry name" value="MscS_channel_TM-2"/>
</dbReference>
<evidence type="ECO:0000256" key="5">
    <source>
        <dbReference type="ARBA" id="ARBA00022989"/>
    </source>
</evidence>
<dbReference type="GO" id="GO:0005886">
    <property type="term" value="C:plasma membrane"/>
    <property type="evidence" value="ECO:0007669"/>
    <property type="project" value="UniProtKB-SubCell"/>
</dbReference>
<dbReference type="Proteomes" id="UP000001494">
    <property type="component" value="Chromosome"/>
</dbReference>
<evidence type="ECO:0000313" key="11">
    <source>
        <dbReference type="EMBL" id="AEH63186.1"/>
    </source>
</evidence>
<evidence type="ECO:0000256" key="7">
    <source>
        <dbReference type="SAM" id="Phobius"/>
    </source>
</evidence>
<evidence type="ECO:0000313" key="12">
    <source>
        <dbReference type="Proteomes" id="UP000001494"/>
    </source>
</evidence>
<dbReference type="InterPro" id="IPR049278">
    <property type="entry name" value="MS_channel_C"/>
</dbReference>
<dbReference type="SUPFAM" id="SSF82861">
    <property type="entry name" value="Mechanosensitive channel protein MscS (YggB), transmembrane region"/>
    <property type="match status" value="1"/>
</dbReference>
<dbReference type="InterPro" id="IPR023408">
    <property type="entry name" value="MscS_beta-dom_sf"/>
</dbReference>
<sequence length="376" mass="41579">MQEQNHAAILTSPQEIAALNHQISEWFLGHYIQLLCAIGVGVVLFFALLSFRRFAENFLKRSAFLSEWTTLAGEAIGRTHAFFLAILTIRLVTAYFDHSSRLSDVVQFLWVIASTFQFATWARQLILGLISYRVEQSNNSNRNLDSALNLIRLLVTVALFAIASVVVLDNLGVNVTGLVAGLGIGGIAIGLAAKGIFDDLFSALVIIFDQPFMKGDLISWKDTTGTVEKIGLKTTRIRAGTGEEIIVANNMLVNVEMHNLSEQTRRRFSLQIGVVCSTSPDQCEKLISILREETAKIPLCQVARSCMTGIGASSFDFEVVCDVQSGSFDDYFSVRTQACINILKRLETEGIELAYPTVTNYNYNAEKSGKLEEKKD</sequence>
<keyword evidence="5 7" id="KW-1133">Transmembrane helix</keyword>
<dbReference type="KEGG" id="zmm:Zmob_1366"/>
<evidence type="ECO:0000259" key="9">
    <source>
        <dbReference type="Pfam" id="PF21082"/>
    </source>
</evidence>
<name>A0A0H3G7R8_ZYMMA</name>
<dbReference type="Pfam" id="PF00924">
    <property type="entry name" value="MS_channel_2nd"/>
    <property type="match status" value="1"/>
</dbReference>
<feature type="transmembrane region" description="Helical" evidence="7">
    <location>
        <begin position="174"/>
        <end position="193"/>
    </location>
</feature>
<reference evidence="11 12" key="1">
    <citation type="journal article" date="2011" name="J. Bacteriol.">
        <title>Genome sequence of the ethanol-producing Zymomonas mobilis subsp. mobilis lectotype strain ATCC 10988.</title>
        <authorList>
            <person name="Pappas K.M."/>
            <person name="Kouvelis V.N."/>
            <person name="Saunders E."/>
            <person name="Brettin T.S."/>
            <person name="Bruce D."/>
            <person name="Detter C."/>
            <person name="Balakireva M."/>
            <person name="Han C.S."/>
            <person name="Savvakis G."/>
            <person name="Kyrpides N.C."/>
            <person name="Typas M.A."/>
        </authorList>
    </citation>
    <scope>NUCLEOTIDE SEQUENCE [LARGE SCALE GENOMIC DNA]</scope>
    <source>
        <strain evidence="12">ATCC 10988 / DSM 424 / CCUG 17860 / LMG 404 / NCIMB 8938 / NRRL B-806 / ZM1</strain>
    </source>
</reference>
<dbReference type="SUPFAM" id="SSF82689">
    <property type="entry name" value="Mechanosensitive channel protein MscS (YggB), C-terminal domain"/>
    <property type="match status" value="1"/>
</dbReference>
<evidence type="ECO:0000256" key="2">
    <source>
        <dbReference type="ARBA" id="ARBA00008017"/>
    </source>
</evidence>
<dbReference type="GeneID" id="79904899"/>
<proteinExistence type="inferred from homology"/>
<dbReference type="GO" id="GO:0008381">
    <property type="term" value="F:mechanosensitive monoatomic ion channel activity"/>
    <property type="evidence" value="ECO:0007669"/>
    <property type="project" value="UniProtKB-ARBA"/>
</dbReference>
<dbReference type="Pfam" id="PF21082">
    <property type="entry name" value="MS_channel_3rd"/>
    <property type="match status" value="1"/>
</dbReference>
<evidence type="ECO:0000259" key="8">
    <source>
        <dbReference type="Pfam" id="PF00924"/>
    </source>
</evidence>
<dbReference type="InterPro" id="IPR011066">
    <property type="entry name" value="MscS_channel_C_sf"/>
</dbReference>
<feature type="transmembrane region" description="Helical" evidence="7">
    <location>
        <begin position="108"/>
        <end position="130"/>
    </location>
</feature>
<keyword evidence="3" id="KW-1003">Cell membrane</keyword>
<evidence type="ECO:0000256" key="1">
    <source>
        <dbReference type="ARBA" id="ARBA00004651"/>
    </source>
</evidence>
<keyword evidence="4 7" id="KW-0812">Transmembrane</keyword>
<feature type="transmembrane region" description="Helical" evidence="7">
    <location>
        <begin position="31"/>
        <end position="54"/>
    </location>
</feature>
<feature type="transmembrane region" description="Helical" evidence="7">
    <location>
        <begin position="150"/>
        <end position="168"/>
    </location>
</feature>
<protein>
    <submittedName>
        <fullName evidence="11">MscS Mechanosensitive ion channel</fullName>
    </submittedName>
</protein>
<feature type="transmembrane region" description="Helical" evidence="7">
    <location>
        <begin position="75"/>
        <end position="96"/>
    </location>
</feature>
<dbReference type="Gene3D" id="3.30.70.100">
    <property type="match status" value="1"/>
</dbReference>
<feature type="domain" description="Mechanosensitive ion channel MscS C-terminal" evidence="9">
    <location>
        <begin position="269"/>
        <end position="353"/>
    </location>
</feature>
<evidence type="ECO:0000256" key="6">
    <source>
        <dbReference type="ARBA" id="ARBA00023136"/>
    </source>
</evidence>
<dbReference type="InterPro" id="IPR010920">
    <property type="entry name" value="LSM_dom_sf"/>
</dbReference>
<comment type="similarity">
    <text evidence="2">Belongs to the MscS (TC 1.A.23) family.</text>
</comment>
<dbReference type="PANTHER" id="PTHR30566:SF25">
    <property type="entry name" value="INNER MEMBRANE PROTEIN"/>
    <property type="match status" value="1"/>
</dbReference>
<dbReference type="OrthoDB" id="9809206at2"/>
<dbReference type="InterPro" id="IPR049142">
    <property type="entry name" value="MS_channel_1st"/>
</dbReference>
<dbReference type="EMBL" id="CP002850">
    <property type="protein sequence ID" value="AEH63186.1"/>
    <property type="molecule type" value="Genomic_DNA"/>
</dbReference>
<evidence type="ECO:0000259" key="10">
    <source>
        <dbReference type="Pfam" id="PF21088"/>
    </source>
</evidence>
<evidence type="ECO:0000256" key="4">
    <source>
        <dbReference type="ARBA" id="ARBA00022692"/>
    </source>
</evidence>
<feature type="domain" description="Mechanosensitive ion channel MscS" evidence="8">
    <location>
        <begin position="196"/>
        <end position="261"/>
    </location>
</feature>
<comment type="subcellular location">
    <subcellularLocation>
        <location evidence="1">Cell membrane</location>
        <topology evidence="1">Multi-pass membrane protein</topology>
    </subcellularLocation>
</comment>
<dbReference type="HOGENOM" id="CLU_037945_0_2_5"/>
<evidence type="ECO:0000256" key="3">
    <source>
        <dbReference type="ARBA" id="ARBA00022475"/>
    </source>
</evidence>
<keyword evidence="6 7" id="KW-0472">Membrane</keyword>
<dbReference type="InterPro" id="IPR006685">
    <property type="entry name" value="MscS_channel_2nd"/>
</dbReference>